<proteinExistence type="predicted"/>
<dbReference type="EMBL" id="JBHSXS010000017">
    <property type="protein sequence ID" value="MFC6883076.1"/>
    <property type="molecule type" value="Genomic_DNA"/>
</dbReference>
<sequence length="276" mass="30179">MRPVTLEDALAEPLAGDDAAGECVLCPPLRFRFNEMAGLPGADAVLDADGDFLLTPDVAPLLDGHVLLVTARHHQSAGTFSPRLWTRARAWRERVARLYRAAYGSGELVVFEHGPGRSQGGGACIDHAHWHFLPGRLAIRQVVEDRGLPGKPAGHGAVRDRVLSGRSYLLLDQDDCLTVHPGDTVPSQFLRWAVLAALDATAQPPRDGFVHPAAPGTGPRNDDERTNRPGNEAGQERPVWRWQELFGLPDSRARFLRTLAALRSAVDEVQRDDSHQ</sequence>
<dbReference type="SUPFAM" id="SSF54197">
    <property type="entry name" value="HIT-like"/>
    <property type="match status" value="1"/>
</dbReference>
<accession>A0ABW2CQ67</accession>
<evidence type="ECO:0000313" key="2">
    <source>
        <dbReference type="EMBL" id="MFC6883076.1"/>
    </source>
</evidence>
<evidence type="ECO:0008006" key="4">
    <source>
        <dbReference type="Google" id="ProtNLM"/>
    </source>
</evidence>
<protein>
    <recommendedName>
        <fullName evidence="4">HIT domain-containing protein</fullName>
    </recommendedName>
</protein>
<feature type="region of interest" description="Disordered" evidence="1">
    <location>
        <begin position="204"/>
        <end position="236"/>
    </location>
</feature>
<gene>
    <name evidence="2" type="ORF">ACFQKB_25200</name>
</gene>
<dbReference type="RefSeq" id="WP_160825353.1">
    <property type="nucleotide sequence ID" value="NZ_JBHSXS010000017.1"/>
</dbReference>
<name>A0ABW2CQ67_9ACTN</name>
<dbReference type="Proteomes" id="UP001596380">
    <property type="component" value="Unassembled WGS sequence"/>
</dbReference>
<evidence type="ECO:0000256" key="1">
    <source>
        <dbReference type="SAM" id="MobiDB-lite"/>
    </source>
</evidence>
<dbReference type="InterPro" id="IPR036265">
    <property type="entry name" value="HIT-like_sf"/>
</dbReference>
<evidence type="ECO:0000313" key="3">
    <source>
        <dbReference type="Proteomes" id="UP001596380"/>
    </source>
</evidence>
<organism evidence="2 3">
    <name type="scientific">Actinomadura yumaensis</name>
    <dbReference type="NCBI Taxonomy" id="111807"/>
    <lineage>
        <taxon>Bacteria</taxon>
        <taxon>Bacillati</taxon>
        <taxon>Actinomycetota</taxon>
        <taxon>Actinomycetes</taxon>
        <taxon>Streptosporangiales</taxon>
        <taxon>Thermomonosporaceae</taxon>
        <taxon>Actinomadura</taxon>
    </lineage>
</organism>
<keyword evidence="3" id="KW-1185">Reference proteome</keyword>
<dbReference type="Gene3D" id="3.30.428.10">
    <property type="entry name" value="HIT-like"/>
    <property type="match status" value="1"/>
</dbReference>
<reference evidence="3" key="1">
    <citation type="journal article" date="2019" name="Int. J. Syst. Evol. Microbiol.">
        <title>The Global Catalogue of Microorganisms (GCM) 10K type strain sequencing project: providing services to taxonomists for standard genome sequencing and annotation.</title>
        <authorList>
            <consortium name="The Broad Institute Genomics Platform"/>
            <consortium name="The Broad Institute Genome Sequencing Center for Infectious Disease"/>
            <person name="Wu L."/>
            <person name="Ma J."/>
        </authorList>
    </citation>
    <scope>NUCLEOTIDE SEQUENCE [LARGE SCALE GENOMIC DNA]</scope>
    <source>
        <strain evidence="3">JCM 3369</strain>
    </source>
</reference>
<comment type="caution">
    <text evidence="2">The sequence shown here is derived from an EMBL/GenBank/DDBJ whole genome shotgun (WGS) entry which is preliminary data.</text>
</comment>